<dbReference type="Pfam" id="PF03198">
    <property type="entry name" value="Glyco_hydro_72"/>
    <property type="match status" value="1"/>
</dbReference>
<dbReference type="EC" id="2.4.1.-" evidence="9"/>
<dbReference type="PANTHER" id="PTHR31468">
    <property type="entry name" value="1,3-BETA-GLUCANOSYLTRANSFERASE GAS1"/>
    <property type="match status" value="1"/>
</dbReference>
<dbReference type="GO" id="GO:0005886">
    <property type="term" value="C:plasma membrane"/>
    <property type="evidence" value="ECO:0007669"/>
    <property type="project" value="UniProtKB-SubCell"/>
</dbReference>
<dbReference type="OrthoDB" id="421038at2759"/>
<evidence type="ECO:0000256" key="7">
    <source>
        <dbReference type="ARBA" id="ARBA00023180"/>
    </source>
</evidence>
<keyword evidence="17" id="KW-1185">Reference proteome</keyword>
<keyword evidence="7" id="KW-0325">Glycoprotein</keyword>
<dbReference type="InterPro" id="IPR017853">
    <property type="entry name" value="GH"/>
</dbReference>
<dbReference type="EMBL" id="WNWQ01000055">
    <property type="protein sequence ID" value="KAE9981616.1"/>
    <property type="molecule type" value="Genomic_DNA"/>
</dbReference>
<dbReference type="Proteomes" id="UP000490939">
    <property type="component" value="Unassembled WGS sequence"/>
</dbReference>
<evidence type="ECO:0000256" key="1">
    <source>
        <dbReference type="ARBA" id="ARBA00004609"/>
    </source>
</evidence>
<evidence type="ECO:0000256" key="2">
    <source>
        <dbReference type="ARBA" id="ARBA00007528"/>
    </source>
</evidence>
<feature type="transmembrane region" description="Helical" evidence="11">
    <location>
        <begin position="439"/>
        <end position="460"/>
    </location>
</feature>
<keyword evidence="11" id="KW-1133">Transmembrane helix</keyword>
<comment type="function">
    <text evidence="9">Splits internally a 1,3-beta-glucan molecule and transfers the newly generated reducing end (the donor) to the non-reducing end of another 1,3-beta-glucan molecule (the acceptor) forming a 1,3-beta linkage, resulting in the elongation of 1,3-beta-glucan chains in the cell wall.</text>
</comment>
<dbReference type="Gene3D" id="3.20.20.80">
    <property type="entry name" value="Glycosidases"/>
    <property type="match status" value="1"/>
</dbReference>
<gene>
    <name evidence="14" type="primary">GEL1</name>
    <name evidence="14" type="ORF">BLS_007166</name>
    <name evidence="13" type="ORF">EG327_007545</name>
    <name evidence="12" type="ORF">EG328_009921</name>
</gene>
<evidence type="ECO:0000313" key="16">
    <source>
        <dbReference type="Proteomes" id="UP000447873"/>
    </source>
</evidence>
<comment type="subcellular location">
    <subcellularLocation>
        <location evidence="1 9">Cell membrane</location>
        <topology evidence="1 9">Lipid-anchor</topology>
        <topology evidence="1 9">GPI-anchor</topology>
    </subcellularLocation>
</comment>
<evidence type="ECO:0000313" key="15">
    <source>
        <dbReference type="Proteomes" id="UP000433883"/>
    </source>
</evidence>
<evidence type="ECO:0000313" key="17">
    <source>
        <dbReference type="Proteomes" id="UP000490939"/>
    </source>
</evidence>
<keyword evidence="4 9" id="KW-0808">Transferase</keyword>
<dbReference type="GO" id="GO:0042124">
    <property type="term" value="F:1,3-beta-glucanosyltransferase activity"/>
    <property type="evidence" value="ECO:0007669"/>
    <property type="project" value="TreeGrafter"/>
</dbReference>
<evidence type="ECO:0000256" key="4">
    <source>
        <dbReference type="ARBA" id="ARBA00022679"/>
    </source>
</evidence>
<evidence type="ECO:0000313" key="13">
    <source>
        <dbReference type="EMBL" id="KAE9977920.1"/>
    </source>
</evidence>
<keyword evidence="3 9" id="KW-0336">GPI-anchor</keyword>
<evidence type="ECO:0000256" key="3">
    <source>
        <dbReference type="ARBA" id="ARBA00022622"/>
    </source>
</evidence>
<dbReference type="AlphaFoldDB" id="A0A8H3V3T1"/>
<dbReference type="GO" id="GO:0071970">
    <property type="term" value="P:fungal-type cell wall (1-&gt;3)-beta-D-glucan biosynthetic process"/>
    <property type="evidence" value="ECO:0007669"/>
    <property type="project" value="TreeGrafter"/>
</dbReference>
<evidence type="ECO:0000313" key="14">
    <source>
        <dbReference type="EMBL" id="KAE9981616.1"/>
    </source>
</evidence>
<protein>
    <recommendedName>
        <fullName evidence="9">1,3-beta-glucanosyltransferase</fullName>
        <ecNumber evidence="9">2.4.1.-</ecNumber>
    </recommendedName>
</protein>
<feature type="region of interest" description="Disordered" evidence="10">
    <location>
        <begin position="378"/>
        <end position="423"/>
    </location>
</feature>
<feature type="signal peptide" evidence="9">
    <location>
        <begin position="1"/>
        <end position="19"/>
    </location>
</feature>
<evidence type="ECO:0000256" key="5">
    <source>
        <dbReference type="ARBA" id="ARBA00022729"/>
    </source>
</evidence>
<sequence>MKASSAFVATCALFSSVIAGSVSRRANTISNSNTPPVSVKGNAFFTSKGRFYIRGVDYQPGGSSLLKDPIADLDGCKRDVAKFKELAINTIRVYSVDNSADHDACMKLLADAGIYLALDVNTPYYSLNRKDNASIAMSYNAVYLQSIFATIEAFAKYDNTLLFYSANEVINDDSTTFAAPYIKAVTRDMKAYMKARSLRAVPVGYSAADIESNRYQTATYLNCGPDAARSDFFAFNDYSWCDPSSYTISGWDKKVATYSNYSLPLFLSEYGCNKNKREFEEVKALYGSNMTPVYSGGLVYEYSQEEADYGLVDISGNTVTERPDFTALKSAFAGTANPTGDGGYKSSGSASPCPAKSDIWEVEDPTILPNIPSGATKYMTSGAGAGPGNKGSTGSQTAGGASTGWSTTSSSGSTTSGSASSATSSKAAAGNLQVPQLSMAPFVVAAVAGLSGLIGGAGFLL</sequence>
<keyword evidence="5 9" id="KW-0732">Signal</keyword>
<name>A0A8H3V3T1_VENIN</name>
<organism evidence="14 15">
    <name type="scientific">Venturia inaequalis</name>
    <name type="common">Apple scab fungus</name>
    <dbReference type="NCBI Taxonomy" id="5025"/>
    <lineage>
        <taxon>Eukaryota</taxon>
        <taxon>Fungi</taxon>
        <taxon>Dikarya</taxon>
        <taxon>Ascomycota</taxon>
        <taxon>Pezizomycotina</taxon>
        <taxon>Dothideomycetes</taxon>
        <taxon>Pleosporomycetidae</taxon>
        <taxon>Venturiales</taxon>
        <taxon>Venturiaceae</taxon>
        <taxon>Venturia</taxon>
    </lineage>
</organism>
<feature type="chain" id="PRO_5044521566" description="1,3-beta-glucanosyltransferase" evidence="9">
    <location>
        <begin position="20"/>
        <end position="461"/>
    </location>
</feature>
<keyword evidence="11" id="KW-0812">Transmembrane</keyword>
<dbReference type="Proteomes" id="UP000447873">
    <property type="component" value="Unassembled WGS sequence"/>
</dbReference>
<accession>A0A8H3V3T1</accession>
<dbReference type="Proteomes" id="UP000433883">
    <property type="component" value="Unassembled WGS sequence"/>
</dbReference>
<dbReference type="SUPFAM" id="SSF51445">
    <property type="entry name" value="(Trans)glycosidases"/>
    <property type="match status" value="1"/>
</dbReference>
<evidence type="ECO:0000313" key="12">
    <source>
        <dbReference type="EMBL" id="KAE9965157.1"/>
    </source>
</evidence>
<evidence type="ECO:0000256" key="10">
    <source>
        <dbReference type="SAM" id="MobiDB-lite"/>
    </source>
</evidence>
<dbReference type="GO" id="GO:0098552">
    <property type="term" value="C:side of membrane"/>
    <property type="evidence" value="ECO:0007669"/>
    <property type="project" value="UniProtKB-KW"/>
</dbReference>
<evidence type="ECO:0000256" key="6">
    <source>
        <dbReference type="ARBA" id="ARBA00023136"/>
    </source>
</evidence>
<comment type="similarity">
    <text evidence="2 9">Belongs to the glycosyl hydrolase 72 family.</text>
</comment>
<dbReference type="EMBL" id="WNWR01000456">
    <property type="protein sequence ID" value="KAE9977920.1"/>
    <property type="molecule type" value="Genomic_DNA"/>
</dbReference>
<evidence type="ECO:0000256" key="8">
    <source>
        <dbReference type="ARBA" id="ARBA00023288"/>
    </source>
</evidence>
<reference evidence="14 15" key="1">
    <citation type="submission" date="2019-11" db="EMBL/GenBank/DDBJ databases">
        <title>Venturia inaequalis Genome Resource.</title>
        <authorList>
            <person name="Lichtner F.J."/>
        </authorList>
    </citation>
    <scope>NUCLEOTIDE SEQUENCE [LARGE SCALE GENOMIC DNA]</scope>
    <source>
        <strain evidence="12 16">120213</strain>
        <strain evidence="14">Bline_iso_100314</strain>
        <strain evidence="13 17">DMI_063113</strain>
    </source>
</reference>
<dbReference type="PANTHER" id="PTHR31468:SF5">
    <property type="entry name" value="1,3-BETA-GLUCANOSYLTRANSFERASE GAS5"/>
    <property type="match status" value="1"/>
</dbReference>
<keyword evidence="8 9" id="KW-0449">Lipoprotein</keyword>
<feature type="compositionally biased region" description="Low complexity" evidence="10">
    <location>
        <begin position="392"/>
        <end position="423"/>
    </location>
</feature>
<evidence type="ECO:0000256" key="11">
    <source>
        <dbReference type="SAM" id="Phobius"/>
    </source>
</evidence>
<evidence type="ECO:0000256" key="9">
    <source>
        <dbReference type="RuleBase" id="RU361209"/>
    </source>
</evidence>
<dbReference type="InterPro" id="IPR004886">
    <property type="entry name" value="Glucanosyltransferase"/>
</dbReference>
<dbReference type="FunFam" id="3.20.20.80:FF:000032">
    <property type="entry name" value="1,3-beta-glucanosyltransferase"/>
    <property type="match status" value="1"/>
</dbReference>
<dbReference type="EMBL" id="WNWS01000619">
    <property type="protein sequence ID" value="KAE9965157.1"/>
    <property type="molecule type" value="Genomic_DNA"/>
</dbReference>
<dbReference type="GO" id="GO:0031505">
    <property type="term" value="P:fungal-type cell wall organization"/>
    <property type="evidence" value="ECO:0007669"/>
    <property type="project" value="TreeGrafter"/>
</dbReference>
<keyword evidence="6 9" id="KW-0472">Membrane</keyword>
<proteinExistence type="inferred from homology"/>
<comment type="caution">
    <text evidence="14">The sequence shown here is derived from an EMBL/GenBank/DDBJ whole genome shotgun (WGS) entry which is preliminary data.</text>
</comment>